<keyword evidence="5" id="KW-0732">Signal</keyword>
<gene>
    <name evidence="6" type="primary">yrrB</name>
    <name evidence="6" type="ORF">LF1_39590</name>
</gene>
<dbReference type="Proteomes" id="UP000322699">
    <property type="component" value="Unassembled WGS sequence"/>
</dbReference>
<dbReference type="PROSITE" id="PS50293">
    <property type="entry name" value="TPR_REGION"/>
    <property type="match status" value="1"/>
</dbReference>
<feature type="compositionally biased region" description="Basic and acidic residues" evidence="4">
    <location>
        <begin position="402"/>
        <end position="422"/>
    </location>
</feature>
<feature type="region of interest" description="Disordered" evidence="4">
    <location>
        <begin position="401"/>
        <end position="428"/>
    </location>
</feature>
<evidence type="ECO:0000313" key="6">
    <source>
        <dbReference type="EMBL" id="KAA1261412.1"/>
    </source>
</evidence>
<feature type="repeat" description="TPR" evidence="3">
    <location>
        <begin position="138"/>
        <end position="171"/>
    </location>
</feature>
<organism evidence="6 7">
    <name type="scientific">Rubripirellula obstinata</name>
    <dbReference type="NCBI Taxonomy" id="406547"/>
    <lineage>
        <taxon>Bacteria</taxon>
        <taxon>Pseudomonadati</taxon>
        <taxon>Planctomycetota</taxon>
        <taxon>Planctomycetia</taxon>
        <taxon>Pirellulales</taxon>
        <taxon>Pirellulaceae</taxon>
        <taxon>Rubripirellula</taxon>
    </lineage>
</organism>
<reference evidence="6 7" key="1">
    <citation type="submission" date="2019-08" db="EMBL/GenBank/DDBJ databases">
        <title>Deep-cultivation of Planctomycetes and their phenomic and genomic characterization uncovers novel biology.</title>
        <authorList>
            <person name="Wiegand S."/>
            <person name="Jogler M."/>
            <person name="Boedeker C."/>
            <person name="Pinto D."/>
            <person name="Vollmers J."/>
            <person name="Rivas-Marin E."/>
            <person name="Kohn T."/>
            <person name="Peeters S.H."/>
            <person name="Heuer A."/>
            <person name="Rast P."/>
            <person name="Oberbeckmann S."/>
            <person name="Bunk B."/>
            <person name="Jeske O."/>
            <person name="Meyerdierks A."/>
            <person name="Storesund J.E."/>
            <person name="Kallscheuer N."/>
            <person name="Luecker S."/>
            <person name="Lage O.M."/>
            <person name="Pohl T."/>
            <person name="Merkel B.J."/>
            <person name="Hornburger P."/>
            <person name="Mueller R.-W."/>
            <person name="Bruemmer F."/>
            <person name="Labrenz M."/>
            <person name="Spormann A.M."/>
            <person name="Op Den Camp H."/>
            <person name="Overmann J."/>
            <person name="Amann R."/>
            <person name="Jetten M.S.M."/>
            <person name="Mascher T."/>
            <person name="Medema M.H."/>
            <person name="Devos D.P."/>
            <person name="Kaster A.-K."/>
            <person name="Ovreas L."/>
            <person name="Rohde M."/>
            <person name="Galperin M.Y."/>
            <person name="Jogler C."/>
        </authorList>
    </citation>
    <scope>NUCLEOTIDE SEQUENCE [LARGE SCALE GENOMIC DNA]</scope>
    <source>
        <strain evidence="6 7">LF1</strain>
    </source>
</reference>
<dbReference type="PANTHER" id="PTHR44858:SF1">
    <property type="entry name" value="UDP-N-ACETYLGLUCOSAMINE--PEPTIDE N-ACETYLGLUCOSAMINYLTRANSFERASE SPINDLY-RELATED"/>
    <property type="match status" value="1"/>
</dbReference>
<proteinExistence type="predicted"/>
<comment type="caution">
    <text evidence="6">The sequence shown here is derived from an EMBL/GenBank/DDBJ whole genome shotgun (WGS) entry which is preliminary data.</text>
</comment>
<dbReference type="InterPro" id="IPR050498">
    <property type="entry name" value="Ycf3"/>
</dbReference>
<evidence type="ECO:0000256" key="4">
    <source>
        <dbReference type="SAM" id="MobiDB-lite"/>
    </source>
</evidence>
<dbReference type="SMART" id="SM00028">
    <property type="entry name" value="TPR"/>
    <property type="match status" value="7"/>
</dbReference>
<feature type="signal peptide" evidence="5">
    <location>
        <begin position="1"/>
        <end position="24"/>
    </location>
</feature>
<name>A0A5B1CM53_9BACT</name>
<dbReference type="PROSITE" id="PS50005">
    <property type="entry name" value="TPR"/>
    <property type="match status" value="3"/>
</dbReference>
<feature type="repeat" description="TPR" evidence="3">
    <location>
        <begin position="240"/>
        <end position="273"/>
    </location>
</feature>
<evidence type="ECO:0000256" key="5">
    <source>
        <dbReference type="SAM" id="SignalP"/>
    </source>
</evidence>
<keyword evidence="7" id="KW-1185">Reference proteome</keyword>
<keyword evidence="1" id="KW-0677">Repeat</keyword>
<evidence type="ECO:0000256" key="1">
    <source>
        <dbReference type="ARBA" id="ARBA00022737"/>
    </source>
</evidence>
<dbReference type="InterPro" id="IPR019734">
    <property type="entry name" value="TPR_rpt"/>
</dbReference>
<dbReference type="AlphaFoldDB" id="A0A5B1CM53"/>
<evidence type="ECO:0000256" key="3">
    <source>
        <dbReference type="PROSITE-ProRule" id="PRU00339"/>
    </source>
</evidence>
<dbReference type="Pfam" id="PF00515">
    <property type="entry name" value="TPR_1"/>
    <property type="match status" value="1"/>
</dbReference>
<keyword evidence="2 3" id="KW-0802">TPR repeat</keyword>
<accession>A0A5B1CM53</accession>
<dbReference type="Gene3D" id="1.25.40.10">
    <property type="entry name" value="Tetratricopeptide repeat domain"/>
    <property type="match status" value="4"/>
</dbReference>
<protein>
    <submittedName>
        <fullName evidence="6">TPR repeat-containing protein YrrB</fullName>
    </submittedName>
</protein>
<dbReference type="SUPFAM" id="SSF48452">
    <property type="entry name" value="TPR-like"/>
    <property type="match status" value="1"/>
</dbReference>
<evidence type="ECO:0000313" key="7">
    <source>
        <dbReference type="Proteomes" id="UP000322699"/>
    </source>
</evidence>
<feature type="repeat" description="TPR" evidence="3">
    <location>
        <begin position="274"/>
        <end position="307"/>
    </location>
</feature>
<dbReference type="EMBL" id="VRLW01000001">
    <property type="protein sequence ID" value="KAA1261412.1"/>
    <property type="molecule type" value="Genomic_DNA"/>
</dbReference>
<dbReference type="Pfam" id="PF13432">
    <property type="entry name" value="TPR_16"/>
    <property type="match status" value="1"/>
</dbReference>
<dbReference type="Pfam" id="PF07719">
    <property type="entry name" value="TPR_2"/>
    <property type="match status" value="1"/>
</dbReference>
<evidence type="ECO:0000256" key="2">
    <source>
        <dbReference type="ARBA" id="ARBA00022803"/>
    </source>
</evidence>
<dbReference type="RefSeq" id="WP_235033387.1">
    <property type="nucleotide sequence ID" value="NZ_LWSK01000001.1"/>
</dbReference>
<dbReference type="InterPro" id="IPR011990">
    <property type="entry name" value="TPR-like_helical_dom_sf"/>
</dbReference>
<dbReference type="PANTHER" id="PTHR44858">
    <property type="entry name" value="TETRATRICOPEPTIDE REPEAT PROTEIN 6"/>
    <property type="match status" value="1"/>
</dbReference>
<feature type="chain" id="PRO_5022984658" evidence="5">
    <location>
        <begin position="25"/>
        <end position="428"/>
    </location>
</feature>
<dbReference type="InterPro" id="IPR013105">
    <property type="entry name" value="TPR_2"/>
</dbReference>
<sequence precursor="true">MNFRYRLAAIAVVFAAVCSSAASATAQSAEPVVARIEMKLAVDDEVVNVIEKGDLLTVIEERDDDYVIVTHDGSKGAVDKNNAARIAESSDIYTQLIEEFPEEGRYYTLRAAAWWALGKTEQAVLDFDKAIELGYTEAHAYTSRGLFHAEMGSFDKAIADYDKALEVDPESIAPIINRAAVHMSRKDFDKAIADYTLVLKTKKNSASILHQRAIAHKAAGEMEQAVADFSRILKNNDKDRRAVMGRGYVHFQNGNHAAAIDDFAKAIELDPSDAVAWNNRGYNLSRLGRDAEAIKDYDKSLEIAPKYALAMQNRAWLLATSENEDVRDPEAAVEMAKAACELNNFTGVSDLSALAAALAAKGEFKEAIGWQEKVVEMVAEPFKEFAEKILVRYQNERPFALDPDKANAEDKKAAELEGKSKEQMTSTK</sequence>